<protein>
    <submittedName>
        <fullName evidence="1">WD40 repeat domain-containing protein</fullName>
    </submittedName>
</protein>
<organism evidence="1 2">
    <name type="scientific">Nonomuraea guangzhouensis</name>
    <dbReference type="NCBI Taxonomy" id="1291555"/>
    <lineage>
        <taxon>Bacteria</taxon>
        <taxon>Bacillati</taxon>
        <taxon>Actinomycetota</taxon>
        <taxon>Actinomycetes</taxon>
        <taxon>Streptosporangiales</taxon>
        <taxon>Streptosporangiaceae</taxon>
        <taxon>Nonomuraea</taxon>
    </lineage>
</organism>
<dbReference type="EMBL" id="JBHUCM010000017">
    <property type="protein sequence ID" value="MFD1539555.1"/>
    <property type="molecule type" value="Genomic_DNA"/>
</dbReference>
<comment type="caution">
    <text evidence="1">The sequence shown here is derived from an EMBL/GenBank/DDBJ whole genome shotgun (WGS) entry which is preliminary data.</text>
</comment>
<dbReference type="Proteomes" id="UP001597097">
    <property type="component" value="Unassembled WGS sequence"/>
</dbReference>
<gene>
    <name evidence="1" type="ORF">ACFSJ0_21045</name>
</gene>
<reference evidence="2" key="1">
    <citation type="journal article" date="2019" name="Int. J. Syst. Evol. Microbiol.">
        <title>The Global Catalogue of Microorganisms (GCM) 10K type strain sequencing project: providing services to taxonomists for standard genome sequencing and annotation.</title>
        <authorList>
            <consortium name="The Broad Institute Genomics Platform"/>
            <consortium name="The Broad Institute Genome Sequencing Center for Infectious Disease"/>
            <person name="Wu L."/>
            <person name="Ma J."/>
        </authorList>
    </citation>
    <scope>NUCLEOTIDE SEQUENCE [LARGE SCALE GENOMIC DNA]</scope>
    <source>
        <strain evidence="2">CGMCC 1.15399</strain>
    </source>
</reference>
<keyword evidence="2" id="KW-1185">Reference proteome</keyword>
<accession>A0ABW4G9W6</accession>
<name>A0ABW4G9W6_9ACTN</name>
<proteinExistence type="predicted"/>
<sequence length="340" mass="36725">MGAIVVVAAVAWWSSRELRPCERLDRWLDRSGCVAVHHVPGFVGNDALRSFPAIAFAPDGKHLSMVGTEVQRTDRPEDDKQPPPQRTALVTIDAASGALTGHTAEVSYLRGGLAGTLGVSWTGRYAAGVFFEPGWRGTASEDDGTLPKGRVRLWRLDGRPGGWESPVMELPRVQGMIFSLDETAVEAAGLWWDVRTGKRLQSRDQEAWGRRWGAREVASADGTVKAAWDSKAGQVTLSDARSGKVLRALPGDLGPDADVIGPWFHFSPSGRRLSMIATLRGSDDAALRVWDVGSGSRLLNLASPLLRTRSAWSPDERVLAVEAAGDSREEGSGVALFRLP</sequence>
<evidence type="ECO:0000313" key="2">
    <source>
        <dbReference type="Proteomes" id="UP001597097"/>
    </source>
</evidence>
<dbReference type="RefSeq" id="WP_219535185.1">
    <property type="nucleotide sequence ID" value="NZ_JAHKRM010000025.1"/>
</dbReference>
<evidence type="ECO:0000313" key="1">
    <source>
        <dbReference type="EMBL" id="MFD1539555.1"/>
    </source>
</evidence>